<keyword evidence="1" id="KW-1133">Transmembrane helix</keyword>
<name>A0ABY3Z945_STRRM</name>
<dbReference type="InterPro" id="IPR029058">
    <property type="entry name" value="AB_hydrolase_fold"/>
</dbReference>
<gene>
    <name evidence="3" type="ORF">SRIMR7_28240</name>
</gene>
<dbReference type="Proteomes" id="UP000829494">
    <property type="component" value="Chromosome"/>
</dbReference>
<sequence>MISLTGRAGAPPRLLGWPAVTSSFSGLGAPSFGFLQSTAWRAALALVVVFVMLAMTGWTAVRGSKDDADPLATARAAWDHASFRGHRLPDAGSAPGALAAFFGSLGRADRAALADRFPLVVGNMGGAPVDLRYRANKKALRQAGDAARKRMHDQRLTPVGRQDAGRLMHRFESMGTAGRQILAFDPAGGGRAAEVFGDLGHARRVSVVVPGVDTNLATFERTARATSAPAGMAKSLYDAQRAARADARTAVIAWADYTAPAGLGVEAATGQLAAQGALRLNALVRALPKSASVSLMCHSYGSVVCGVAASRLPSSVTDIAVAGSPGMRSETVTGLGTHARVWAMRDADDWIQDVPYMEVGGLGHGADPVTPAFGSRVLSARGAEGHAGYFEPGTQSLRNFAMIGVGAVASVDCAPQDRDCSADLA</sequence>
<evidence type="ECO:0000313" key="4">
    <source>
        <dbReference type="Proteomes" id="UP000829494"/>
    </source>
</evidence>
<feature type="transmembrane region" description="Helical" evidence="1">
    <location>
        <begin position="15"/>
        <end position="35"/>
    </location>
</feature>
<keyword evidence="4" id="KW-1185">Reference proteome</keyword>
<dbReference type="InterPro" id="IPR010427">
    <property type="entry name" value="DUF1023"/>
</dbReference>
<accession>A0ABY3Z945</accession>
<evidence type="ECO:0000259" key="2">
    <source>
        <dbReference type="Pfam" id="PF06259"/>
    </source>
</evidence>
<proteinExistence type="predicted"/>
<evidence type="ECO:0000313" key="3">
    <source>
        <dbReference type="EMBL" id="UNZ06045.1"/>
    </source>
</evidence>
<evidence type="ECO:0000256" key="1">
    <source>
        <dbReference type="SAM" id="Phobius"/>
    </source>
</evidence>
<keyword evidence="1" id="KW-0472">Membrane</keyword>
<dbReference type="Pfam" id="PF06259">
    <property type="entry name" value="Abhydrolase_8"/>
    <property type="match status" value="1"/>
</dbReference>
<feature type="transmembrane region" description="Helical" evidence="1">
    <location>
        <begin position="42"/>
        <end position="61"/>
    </location>
</feature>
<organism evidence="3 4">
    <name type="scientific">Streptomyces rimosus subsp. rimosus</name>
    <dbReference type="NCBI Taxonomy" id="132474"/>
    <lineage>
        <taxon>Bacteria</taxon>
        <taxon>Bacillati</taxon>
        <taxon>Actinomycetota</taxon>
        <taxon>Actinomycetes</taxon>
        <taxon>Kitasatosporales</taxon>
        <taxon>Streptomycetaceae</taxon>
        <taxon>Streptomyces</taxon>
    </lineage>
</organism>
<feature type="domain" description="DUF1023" evidence="2">
    <location>
        <begin position="185"/>
        <end position="358"/>
    </location>
</feature>
<dbReference type="SUPFAM" id="SSF53474">
    <property type="entry name" value="alpha/beta-Hydrolases"/>
    <property type="match status" value="1"/>
</dbReference>
<keyword evidence="1" id="KW-0812">Transmembrane</keyword>
<reference evidence="3 4" key="1">
    <citation type="submission" date="2022-03" db="EMBL/GenBank/DDBJ databases">
        <title>Complete genome of Streptomyces rimosus ssp. rimosus R7 (=ATCC 10970).</title>
        <authorList>
            <person name="Beganovic S."/>
            <person name="Ruckert C."/>
            <person name="Busche T."/>
            <person name="Kalinowski J."/>
            <person name="Wittmann C."/>
        </authorList>
    </citation>
    <scope>NUCLEOTIDE SEQUENCE [LARGE SCALE GENOMIC DNA]</scope>
    <source>
        <strain evidence="3 4">R7</strain>
    </source>
</reference>
<dbReference type="EMBL" id="CP094298">
    <property type="protein sequence ID" value="UNZ06045.1"/>
    <property type="molecule type" value="Genomic_DNA"/>
</dbReference>
<protein>
    <recommendedName>
        <fullName evidence="2">DUF1023 domain-containing protein</fullName>
    </recommendedName>
</protein>